<evidence type="ECO:0000313" key="3">
    <source>
        <dbReference type="Proteomes" id="UP000290649"/>
    </source>
</evidence>
<gene>
    <name evidence="2" type="ORF">DS745_07705</name>
</gene>
<protein>
    <submittedName>
        <fullName evidence="2">Uncharacterized protein</fullName>
    </submittedName>
</protein>
<dbReference type="AlphaFoldDB" id="A0A4Q0VX95"/>
<proteinExistence type="predicted"/>
<dbReference type="Proteomes" id="UP000290649">
    <property type="component" value="Unassembled WGS sequence"/>
</dbReference>
<organism evidence="2 3">
    <name type="scientific">Anaerobacillus alkaliphilus</name>
    <dbReference type="NCBI Taxonomy" id="1548597"/>
    <lineage>
        <taxon>Bacteria</taxon>
        <taxon>Bacillati</taxon>
        <taxon>Bacillota</taxon>
        <taxon>Bacilli</taxon>
        <taxon>Bacillales</taxon>
        <taxon>Bacillaceae</taxon>
        <taxon>Anaerobacillus</taxon>
    </lineage>
</organism>
<comment type="caution">
    <text evidence="2">The sequence shown here is derived from an EMBL/GenBank/DDBJ whole genome shotgun (WGS) entry which is preliminary data.</text>
</comment>
<feature type="region of interest" description="Disordered" evidence="1">
    <location>
        <begin position="54"/>
        <end position="121"/>
    </location>
</feature>
<feature type="compositionally biased region" description="Polar residues" evidence="1">
    <location>
        <begin position="90"/>
        <end position="105"/>
    </location>
</feature>
<dbReference type="OrthoDB" id="2865357at2"/>
<accession>A0A4Q0VX95</accession>
<keyword evidence="3" id="KW-1185">Reference proteome</keyword>
<sequence>MKKVYRNLLVTFCLVAAIGAVVFGSVKWKEKVELSGAEAAFALESEGIKVRTVDTTKFTNPDNKQTETNNETTNNDQSTSNSSTEVTTDKPLTSSTQPTTGTSAANSETQPTNNTTENNKNISEVKQEYMVKFLALEGQISAELDAILDAAIADVKAKQANNENVSMRDFQNKLIADVQKLESSSDQQFNRIYTELEVDLVANGFSKNEASPFRAQYQAEKRLREQRAVQKLAELTK</sequence>
<reference evidence="2 3" key="1">
    <citation type="journal article" date="2019" name="Int. J. Syst. Evol. Microbiol.">
        <title>Anaerobacillus alkaliphilus sp. nov., a novel alkaliphilic and moderately halophilic bacterium.</title>
        <authorList>
            <person name="Borsodi A.K."/>
            <person name="Aszalos J.M."/>
            <person name="Bihari P."/>
            <person name="Nagy I."/>
            <person name="Schumann P."/>
            <person name="Sproer C."/>
            <person name="Kovacs A.L."/>
            <person name="Boka K."/>
            <person name="Dobosy P."/>
            <person name="Ovari M."/>
            <person name="Szili-Kovacs T."/>
            <person name="Toth E."/>
        </authorList>
    </citation>
    <scope>NUCLEOTIDE SEQUENCE [LARGE SCALE GENOMIC DNA]</scope>
    <source>
        <strain evidence="2 3">B16-10</strain>
    </source>
</reference>
<evidence type="ECO:0000256" key="1">
    <source>
        <dbReference type="SAM" id="MobiDB-lite"/>
    </source>
</evidence>
<feature type="compositionally biased region" description="Low complexity" evidence="1">
    <location>
        <begin position="62"/>
        <end position="84"/>
    </location>
</feature>
<feature type="compositionally biased region" description="Low complexity" evidence="1">
    <location>
        <begin position="106"/>
        <end position="121"/>
    </location>
</feature>
<evidence type="ECO:0000313" key="2">
    <source>
        <dbReference type="EMBL" id="RXJ02265.1"/>
    </source>
</evidence>
<name>A0A4Q0VX95_9BACI</name>
<dbReference type="RefSeq" id="WP_129077672.1">
    <property type="nucleotide sequence ID" value="NZ_QOUX01000026.1"/>
</dbReference>
<dbReference type="EMBL" id="QOUX01000026">
    <property type="protein sequence ID" value="RXJ02265.1"/>
    <property type="molecule type" value="Genomic_DNA"/>
</dbReference>